<comment type="caution">
    <text evidence="5">The sequence shown here is derived from an EMBL/GenBank/DDBJ whole genome shotgun (WGS) entry which is preliminary data.</text>
</comment>
<evidence type="ECO:0000256" key="3">
    <source>
        <dbReference type="ARBA" id="ARBA00023163"/>
    </source>
</evidence>
<dbReference type="InterPro" id="IPR036388">
    <property type="entry name" value="WH-like_DNA-bd_sf"/>
</dbReference>
<dbReference type="Proteomes" id="UP000664096">
    <property type="component" value="Unassembled WGS sequence"/>
</dbReference>
<feature type="domain" description="HTH hxlR-type" evidence="4">
    <location>
        <begin position="9"/>
        <end position="108"/>
    </location>
</feature>
<dbReference type="InterPro" id="IPR036390">
    <property type="entry name" value="WH_DNA-bd_sf"/>
</dbReference>
<dbReference type="Pfam" id="PF01638">
    <property type="entry name" value="HxlR"/>
    <property type="match status" value="1"/>
</dbReference>
<evidence type="ECO:0000313" key="6">
    <source>
        <dbReference type="Proteomes" id="UP000664096"/>
    </source>
</evidence>
<dbReference type="RefSeq" id="WP_207138899.1">
    <property type="nucleotide sequence ID" value="NZ_JAEKJZ010000001.1"/>
</dbReference>
<dbReference type="GO" id="GO:0043565">
    <property type="term" value="F:sequence-specific DNA binding"/>
    <property type="evidence" value="ECO:0007669"/>
    <property type="project" value="InterPro"/>
</dbReference>
<gene>
    <name evidence="5" type="ORF">JF539_03195</name>
</gene>
<accession>A0A939J360</accession>
<name>A0A939J360_9HYPH</name>
<proteinExistence type="predicted"/>
<dbReference type="PRINTS" id="PR00033">
    <property type="entry name" value="HTHASNC"/>
</dbReference>
<evidence type="ECO:0000259" key="4">
    <source>
        <dbReference type="PROSITE" id="PS51118"/>
    </source>
</evidence>
<dbReference type="AlphaFoldDB" id="A0A939J360"/>
<dbReference type="Gene3D" id="1.10.10.10">
    <property type="entry name" value="Winged helix-like DNA-binding domain superfamily/Winged helix DNA-binding domain"/>
    <property type="match status" value="1"/>
</dbReference>
<evidence type="ECO:0000256" key="1">
    <source>
        <dbReference type="ARBA" id="ARBA00023015"/>
    </source>
</evidence>
<dbReference type="CDD" id="cd00090">
    <property type="entry name" value="HTH_ARSR"/>
    <property type="match status" value="1"/>
</dbReference>
<keyword evidence="2" id="KW-0238">DNA-binding</keyword>
<evidence type="ECO:0000256" key="2">
    <source>
        <dbReference type="ARBA" id="ARBA00023125"/>
    </source>
</evidence>
<dbReference type="InterPro" id="IPR011991">
    <property type="entry name" value="ArsR-like_HTH"/>
</dbReference>
<evidence type="ECO:0000313" key="5">
    <source>
        <dbReference type="EMBL" id="MBN9669329.1"/>
    </source>
</evidence>
<reference evidence="5" key="1">
    <citation type="submission" date="2020-12" db="EMBL/GenBank/DDBJ databases">
        <title>Oil enriched cultivation method for isolating marine PHA-producing bacteria.</title>
        <authorList>
            <person name="Zheng W."/>
            <person name="Yu S."/>
            <person name="Huang Y."/>
        </authorList>
    </citation>
    <scope>NUCLEOTIDE SEQUENCE</scope>
    <source>
        <strain evidence="5">SY-2-12</strain>
    </source>
</reference>
<dbReference type="PROSITE" id="PS51118">
    <property type="entry name" value="HTH_HXLR"/>
    <property type="match status" value="1"/>
</dbReference>
<keyword evidence="1" id="KW-0805">Transcription regulation</keyword>
<dbReference type="PANTHER" id="PTHR33204:SF18">
    <property type="entry name" value="TRANSCRIPTIONAL REGULATORY PROTEIN"/>
    <property type="match status" value="1"/>
</dbReference>
<dbReference type="EMBL" id="JAEKJZ010000001">
    <property type="protein sequence ID" value="MBN9669329.1"/>
    <property type="molecule type" value="Genomic_DNA"/>
</dbReference>
<dbReference type="InterPro" id="IPR000485">
    <property type="entry name" value="AsnC-type_HTH_dom"/>
</dbReference>
<sequence>MKSISRANCPIRRTTDILSDQWSFLIVREFFLEGRKRRFQDLQTELGLSPNTLSNRLKRLEHSGILERRQYSDHPPRAEYHLTAKGEKLGPVMQALYDWGMQYPDTGQASEND</sequence>
<dbReference type="InterPro" id="IPR002577">
    <property type="entry name" value="HTH_HxlR"/>
</dbReference>
<keyword evidence="3" id="KW-0804">Transcription</keyword>
<dbReference type="SUPFAM" id="SSF46785">
    <property type="entry name" value="Winged helix' DNA-binding domain"/>
    <property type="match status" value="1"/>
</dbReference>
<organism evidence="5 6">
    <name type="scientific">Roseibium aggregatum</name>
    <dbReference type="NCBI Taxonomy" id="187304"/>
    <lineage>
        <taxon>Bacteria</taxon>
        <taxon>Pseudomonadati</taxon>
        <taxon>Pseudomonadota</taxon>
        <taxon>Alphaproteobacteria</taxon>
        <taxon>Hyphomicrobiales</taxon>
        <taxon>Stappiaceae</taxon>
        <taxon>Roseibium</taxon>
    </lineage>
</organism>
<dbReference type="PANTHER" id="PTHR33204">
    <property type="entry name" value="TRANSCRIPTIONAL REGULATOR, MARR FAMILY"/>
    <property type="match status" value="1"/>
</dbReference>
<protein>
    <submittedName>
        <fullName evidence="5">Helix-turn-helix transcriptional regulator</fullName>
    </submittedName>
</protein>
<dbReference type="GO" id="GO:0006355">
    <property type="term" value="P:regulation of DNA-templated transcription"/>
    <property type="evidence" value="ECO:0007669"/>
    <property type="project" value="UniProtKB-ARBA"/>
</dbReference>